<feature type="compositionally biased region" description="Low complexity" evidence="1">
    <location>
        <begin position="251"/>
        <end position="278"/>
    </location>
</feature>
<feature type="compositionally biased region" description="Low complexity" evidence="1">
    <location>
        <begin position="81"/>
        <end position="101"/>
    </location>
</feature>
<gene>
    <name evidence="2" type="ORF">M427DRAFT_37505</name>
</gene>
<keyword evidence="3" id="KW-1185">Reference proteome</keyword>
<evidence type="ECO:0000313" key="2">
    <source>
        <dbReference type="EMBL" id="KXS10341.1"/>
    </source>
</evidence>
<proteinExistence type="predicted"/>
<feature type="compositionally biased region" description="Low complexity" evidence="1">
    <location>
        <begin position="202"/>
        <end position="212"/>
    </location>
</feature>
<dbReference type="OrthoDB" id="2178379at2759"/>
<reference evidence="2 3" key="1">
    <citation type="journal article" date="2015" name="Genome Biol. Evol.">
        <title>Phylogenomic analyses indicate that early fungi evolved digesting cell walls of algal ancestors of land plants.</title>
        <authorList>
            <person name="Chang Y."/>
            <person name="Wang S."/>
            <person name="Sekimoto S."/>
            <person name="Aerts A.L."/>
            <person name="Choi C."/>
            <person name="Clum A."/>
            <person name="LaButti K.M."/>
            <person name="Lindquist E.A."/>
            <person name="Yee Ngan C."/>
            <person name="Ohm R.A."/>
            <person name="Salamov A.A."/>
            <person name="Grigoriev I.V."/>
            <person name="Spatafora J.W."/>
            <person name="Berbee M.L."/>
        </authorList>
    </citation>
    <scope>NUCLEOTIDE SEQUENCE [LARGE SCALE GENOMIC DNA]</scope>
    <source>
        <strain evidence="2 3">JEL478</strain>
    </source>
</reference>
<feature type="region of interest" description="Disordered" evidence="1">
    <location>
        <begin position="251"/>
        <end position="284"/>
    </location>
</feature>
<organism evidence="2 3">
    <name type="scientific">Gonapodya prolifera (strain JEL478)</name>
    <name type="common">Monoblepharis prolifera</name>
    <dbReference type="NCBI Taxonomy" id="1344416"/>
    <lineage>
        <taxon>Eukaryota</taxon>
        <taxon>Fungi</taxon>
        <taxon>Fungi incertae sedis</taxon>
        <taxon>Chytridiomycota</taxon>
        <taxon>Chytridiomycota incertae sedis</taxon>
        <taxon>Monoblepharidomycetes</taxon>
        <taxon>Monoblepharidales</taxon>
        <taxon>Gonapodyaceae</taxon>
        <taxon>Gonapodya</taxon>
    </lineage>
</organism>
<evidence type="ECO:0000313" key="3">
    <source>
        <dbReference type="Proteomes" id="UP000070544"/>
    </source>
</evidence>
<sequence>MCAALEESCPVSPVWSCPSGHSSLDTGSGRTWYAATPVETSPTLRWASKNADVLRAELERMHAAGAGAGGARPEEPHSSRHAATAHACTHATQQKQTHTHAIPAHRNLPSSPASAVHVPPLAAASDDAVSQFELIFLDDEDDGEDGAGTVVEHPAQRQRTVHKAASASAAASRAPVRAHTDPVSHHVPAAAPAHPPHPQPSASPAMSPNAPHQPLAYTDLASFRPYDRTHVADADRLSMLSYPGSFVYLPSPSHPSHPSSSPRDGSSASGASSTPSSTTVDTLYVPEDSGDAAYVLEWKSASDAAYKEVMGMLGREEWSVQRGWAYKKTNVDSLQWSISYVPGMFDNVIADTSGALPRLELTLFYNSLPLFLTATQTLPARLPNLRIPTFASHILTTLPFATEWAQIISPGPARLWCNTYRLALIVRAQGEDLSPRCRGILETWAGEVWRTERMVRTCAVVGTLSKAAKEGTKGVAVISRLMDEACPTKRAEKAERELSNGV</sequence>
<feature type="region of interest" description="Disordered" evidence="1">
    <location>
        <begin position="140"/>
        <end position="215"/>
    </location>
</feature>
<name>A0A139A0Q4_GONPJ</name>
<feature type="region of interest" description="Disordered" evidence="1">
    <location>
        <begin position="64"/>
        <end position="114"/>
    </location>
</feature>
<dbReference type="AlphaFoldDB" id="A0A139A0Q4"/>
<feature type="compositionally biased region" description="Low complexity" evidence="1">
    <location>
        <begin position="164"/>
        <end position="174"/>
    </location>
</feature>
<evidence type="ECO:0000256" key="1">
    <source>
        <dbReference type="SAM" id="MobiDB-lite"/>
    </source>
</evidence>
<dbReference type="Proteomes" id="UP000070544">
    <property type="component" value="Unassembled WGS sequence"/>
</dbReference>
<protein>
    <submittedName>
        <fullName evidence="2">Uncharacterized protein</fullName>
    </submittedName>
</protein>
<dbReference type="EMBL" id="KQ965830">
    <property type="protein sequence ID" value="KXS10341.1"/>
    <property type="molecule type" value="Genomic_DNA"/>
</dbReference>
<accession>A0A139A0Q4</accession>